<keyword evidence="3 6" id="KW-1133">Transmembrane helix</keyword>
<evidence type="ECO:0000256" key="4">
    <source>
        <dbReference type="ARBA" id="ARBA00023136"/>
    </source>
</evidence>
<dbReference type="Pfam" id="PF03798">
    <property type="entry name" value="TRAM_LAG1_CLN8"/>
    <property type="match status" value="1"/>
</dbReference>
<feature type="transmembrane region" description="Helical" evidence="6">
    <location>
        <begin position="77"/>
        <end position="95"/>
    </location>
</feature>
<dbReference type="EMBL" id="JANAVB010015600">
    <property type="protein sequence ID" value="KAJ6832891.1"/>
    <property type="molecule type" value="Genomic_DNA"/>
</dbReference>
<keyword evidence="9" id="KW-1185">Reference proteome</keyword>
<feature type="transmembrane region" description="Helical" evidence="6">
    <location>
        <begin position="146"/>
        <end position="162"/>
    </location>
</feature>
<evidence type="ECO:0000313" key="9">
    <source>
        <dbReference type="Proteomes" id="UP001140949"/>
    </source>
</evidence>
<dbReference type="PROSITE" id="PS50922">
    <property type="entry name" value="TLC"/>
    <property type="match status" value="1"/>
</dbReference>
<evidence type="ECO:0000256" key="1">
    <source>
        <dbReference type="ARBA" id="ARBA00004141"/>
    </source>
</evidence>
<dbReference type="GO" id="GO:0005783">
    <property type="term" value="C:endoplasmic reticulum"/>
    <property type="evidence" value="ECO:0007669"/>
    <property type="project" value="TreeGrafter"/>
</dbReference>
<evidence type="ECO:0000256" key="2">
    <source>
        <dbReference type="ARBA" id="ARBA00022692"/>
    </source>
</evidence>
<sequence>MQVSKTSLMAMKSYRYHAELLVKDYLLADPIVPYTSVLCGIFMCKMAYDLTQLISSCNFKAYSSLTKIQRIEWNNRGMSSAHAFFITTMALYLVFFSDLYSDQHEGLVTFRSSNLSTFTLGVSVGYFITDLAMIFWLYPLIGGMEYVFHHLLSLCAIAYAMLTGEGQLYTYMVLISEATTPGVNLRWFLDTAGMKRSNAYLVNGIVMFIAWLVARILLFMYCFYHIYMHYEKITQMHTFGYLLVMVVPVVLAAMNMMWFGKILKGLRKQLAKRQ</sequence>
<keyword evidence="4 5" id="KW-0472">Membrane</keyword>
<name>A0AAX6GX41_IRIPA</name>
<dbReference type="AlphaFoldDB" id="A0AAX6GX41"/>
<feature type="transmembrane region" description="Helical" evidence="6">
    <location>
        <begin position="239"/>
        <end position="259"/>
    </location>
</feature>
<evidence type="ECO:0000313" key="8">
    <source>
        <dbReference type="EMBL" id="KAJ6832891.1"/>
    </source>
</evidence>
<dbReference type="PANTHER" id="PTHR13439">
    <property type="entry name" value="CT120 PROTEIN"/>
    <property type="match status" value="1"/>
</dbReference>
<dbReference type="SMART" id="SM00724">
    <property type="entry name" value="TLC"/>
    <property type="match status" value="1"/>
</dbReference>
<protein>
    <submittedName>
        <fullName evidence="8">Transmembrane protein 56-like</fullName>
    </submittedName>
</protein>
<accession>A0AAX6GX41</accession>
<feature type="transmembrane region" description="Helical" evidence="6">
    <location>
        <begin position="168"/>
        <end position="189"/>
    </location>
</feature>
<comment type="caution">
    <text evidence="8">The sequence shown here is derived from an EMBL/GenBank/DDBJ whole genome shotgun (WGS) entry which is preliminary data.</text>
</comment>
<proteinExistence type="predicted"/>
<reference evidence="8" key="2">
    <citation type="submission" date="2023-04" db="EMBL/GenBank/DDBJ databases">
        <authorList>
            <person name="Bruccoleri R.E."/>
            <person name="Oakeley E.J."/>
            <person name="Faust A.-M."/>
            <person name="Dessus-Babus S."/>
            <person name="Altorfer M."/>
            <person name="Burckhardt D."/>
            <person name="Oertli M."/>
            <person name="Naumann U."/>
            <person name="Petersen F."/>
            <person name="Wong J."/>
        </authorList>
    </citation>
    <scope>NUCLEOTIDE SEQUENCE</scope>
    <source>
        <strain evidence="8">GSM-AAB239-AS_SAM_17_03QT</strain>
        <tissue evidence="8">Leaf</tissue>
    </source>
</reference>
<comment type="subcellular location">
    <subcellularLocation>
        <location evidence="1">Membrane</location>
        <topology evidence="1">Multi-pass membrane protein</topology>
    </subcellularLocation>
</comment>
<feature type="transmembrane region" description="Helical" evidence="6">
    <location>
        <begin position="115"/>
        <end position="139"/>
    </location>
</feature>
<evidence type="ECO:0000256" key="3">
    <source>
        <dbReference type="ARBA" id="ARBA00022989"/>
    </source>
</evidence>
<gene>
    <name evidence="8" type="ORF">M6B38_342150</name>
</gene>
<dbReference type="PANTHER" id="PTHR13439:SF71">
    <property type="entry name" value="EXPRESSED PROTEIN"/>
    <property type="match status" value="1"/>
</dbReference>
<dbReference type="GO" id="GO:0016020">
    <property type="term" value="C:membrane"/>
    <property type="evidence" value="ECO:0007669"/>
    <property type="project" value="UniProtKB-SubCell"/>
</dbReference>
<dbReference type="GO" id="GO:0055088">
    <property type="term" value="P:lipid homeostasis"/>
    <property type="evidence" value="ECO:0007669"/>
    <property type="project" value="TreeGrafter"/>
</dbReference>
<keyword evidence="2 5" id="KW-0812">Transmembrane</keyword>
<organism evidence="8 9">
    <name type="scientific">Iris pallida</name>
    <name type="common">Sweet iris</name>
    <dbReference type="NCBI Taxonomy" id="29817"/>
    <lineage>
        <taxon>Eukaryota</taxon>
        <taxon>Viridiplantae</taxon>
        <taxon>Streptophyta</taxon>
        <taxon>Embryophyta</taxon>
        <taxon>Tracheophyta</taxon>
        <taxon>Spermatophyta</taxon>
        <taxon>Magnoliopsida</taxon>
        <taxon>Liliopsida</taxon>
        <taxon>Asparagales</taxon>
        <taxon>Iridaceae</taxon>
        <taxon>Iridoideae</taxon>
        <taxon>Irideae</taxon>
        <taxon>Iris</taxon>
    </lineage>
</organism>
<feature type="transmembrane region" description="Helical" evidence="6">
    <location>
        <begin position="201"/>
        <end position="227"/>
    </location>
</feature>
<evidence type="ECO:0000259" key="7">
    <source>
        <dbReference type="PROSITE" id="PS50922"/>
    </source>
</evidence>
<evidence type="ECO:0000256" key="5">
    <source>
        <dbReference type="PROSITE-ProRule" id="PRU00205"/>
    </source>
</evidence>
<dbReference type="InterPro" id="IPR050846">
    <property type="entry name" value="TLCD"/>
</dbReference>
<dbReference type="Proteomes" id="UP001140949">
    <property type="component" value="Unassembled WGS sequence"/>
</dbReference>
<reference evidence="8" key="1">
    <citation type="journal article" date="2023" name="GigaByte">
        <title>Genome assembly of the bearded iris, Iris pallida Lam.</title>
        <authorList>
            <person name="Bruccoleri R.E."/>
            <person name="Oakeley E.J."/>
            <person name="Faust A.M.E."/>
            <person name="Altorfer M."/>
            <person name="Dessus-Babus S."/>
            <person name="Burckhardt D."/>
            <person name="Oertli M."/>
            <person name="Naumann U."/>
            <person name="Petersen F."/>
            <person name="Wong J."/>
        </authorList>
    </citation>
    <scope>NUCLEOTIDE SEQUENCE</scope>
    <source>
        <strain evidence="8">GSM-AAB239-AS_SAM_17_03QT</strain>
    </source>
</reference>
<evidence type="ECO:0000256" key="6">
    <source>
        <dbReference type="SAM" id="Phobius"/>
    </source>
</evidence>
<dbReference type="InterPro" id="IPR006634">
    <property type="entry name" value="TLC-dom"/>
</dbReference>
<feature type="domain" description="TLC" evidence="7">
    <location>
        <begin position="68"/>
        <end position="271"/>
    </location>
</feature>